<feature type="region of interest" description="Disordered" evidence="1">
    <location>
        <begin position="296"/>
        <end position="329"/>
    </location>
</feature>
<protein>
    <submittedName>
        <fullName evidence="2">Uncharacterized protein</fullName>
    </submittedName>
</protein>
<dbReference type="Pfam" id="PF00612">
    <property type="entry name" value="IQ"/>
    <property type="match status" value="1"/>
</dbReference>
<dbReference type="InterPro" id="IPR000048">
    <property type="entry name" value="IQ_motif_EF-hand-BS"/>
</dbReference>
<feature type="compositionally biased region" description="Low complexity" evidence="1">
    <location>
        <begin position="308"/>
        <end position="318"/>
    </location>
</feature>
<feature type="region of interest" description="Disordered" evidence="1">
    <location>
        <begin position="405"/>
        <end position="438"/>
    </location>
</feature>
<sequence>MLCESESRESDDMTLELSTDTALYVLSGSPRSRVSAIRIQAVYRGFQCRRQFKMNLLLEAIEDLEESQDWERDEVAQSEAEAFHHLVVQAREWVRAPSTAASAIPRQGTAASAQAQAYSTRPVSTPWASTGNDVPANHIVYTFCRSMDQSLRKEFSNPLCKEFLPPSWRHRWWDLDTEVPDCSQQLYVIYDCVQHMISKVKQLVDGICQLDPAPAFQAIMPQYENLTKTQEAIRMKAYGIEKQLGDLVGKVNHTQAQQQVKDFDMYLQREREYRDDCGYLSAMLELPAADKEARLQRRRRSRMMGMNAQQGSASSGSSVSTETNASADEGGQTISQLLERLSRCQRDLTARTCDRWKTVLHKRQANIMKAAALYSNLESSVTLASCQANIGHANEVANQVYHFSSNASIPQPPQPPQPPHHGQPRGIHRPTGSVQGAYQGSRAPAKLTNLSRQTHQFPDFSPVKQPRPPAGAFHHPHAVQDVSDKELAWANTSMRSPLKTVPKLLETEVGDPYKNSEMRASAEMKFADVY</sequence>
<feature type="compositionally biased region" description="Polar residues" evidence="1">
    <location>
        <begin position="319"/>
        <end position="329"/>
    </location>
</feature>
<feature type="compositionally biased region" description="Pro residues" evidence="1">
    <location>
        <begin position="410"/>
        <end position="421"/>
    </location>
</feature>
<proteinExistence type="predicted"/>
<reference evidence="2" key="1">
    <citation type="submission" date="2021-01" db="EMBL/GenBank/DDBJ databases">
        <authorList>
            <person name="Corre E."/>
            <person name="Pelletier E."/>
            <person name="Niang G."/>
            <person name="Scheremetjew M."/>
            <person name="Finn R."/>
            <person name="Kale V."/>
            <person name="Holt S."/>
            <person name="Cochrane G."/>
            <person name="Meng A."/>
            <person name="Brown T."/>
            <person name="Cohen L."/>
        </authorList>
    </citation>
    <scope>NUCLEOTIDE SEQUENCE</scope>
    <source>
        <strain evidence="2">NIES-381</strain>
    </source>
</reference>
<accession>A0A7S1IHD2</accession>
<organism evidence="2">
    <name type="scientific">Eutreptiella gymnastica</name>
    <dbReference type="NCBI Taxonomy" id="73025"/>
    <lineage>
        <taxon>Eukaryota</taxon>
        <taxon>Discoba</taxon>
        <taxon>Euglenozoa</taxon>
        <taxon>Euglenida</taxon>
        <taxon>Spirocuta</taxon>
        <taxon>Euglenophyceae</taxon>
        <taxon>Eutreptiales</taxon>
        <taxon>Eutreptiaceae</taxon>
        <taxon>Eutreptiella</taxon>
    </lineage>
</organism>
<dbReference type="CDD" id="cd23767">
    <property type="entry name" value="IQCD"/>
    <property type="match status" value="1"/>
</dbReference>
<evidence type="ECO:0000256" key="1">
    <source>
        <dbReference type="SAM" id="MobiDB-lite"/>
    </source>
</evidence>
<dbReference type="AlphaFoldDB" id="A0A7S1IHD2"/>
<dbReference type="PROSITE" id="PS50096">
    <property type="entry name" value="IQ"/>
    <property type="match status" value="1"/>
</dbReference>
<dbReference type="EMBL" id="HBGA01064050">
    <property type="protein sequence ID" value="CAD9012639.1"/>
    <property type="molecule type" value="Transcribed_RNA"/>
</dbReference>
<dbReference type="SMART" id="SM00015">
    <property type="entry name" value="IQ"/>
    <property type="match status" value="1"/>
</dbReference>
<gene>
    <name evidence="2" type="ORF">EGYM00392_LOCUS23740</name>
</gene>
<evidence type="ECO:0000313" key="2">
    <source>
        <dbReference type="EMBL" id="CAD9012639.1"/>
    </source>
</evidence>
<name>A0A7S1IHD2_9EUGL</name>